<dbReference type="Pfam" id="PF01636">
    <property type="entry name" value="APH"/>
    <property type="match status" value="1"/>
</dbReference>
<dbReference type="Gene3D" id="3.30.200.20">
    <property type="entry name" value="Phosphorylase Kinase, domain 1"/>
    <property type="match status" value="1"/>
</dbReference>
<dbReference type="EMBL" id="VLNY01000025">
    <property type="protein sequence ID" value="KAA0016772.1"/>
    <property type="molecule type" value="Genomic_DNA"/>
</dbReference>
<gene>
    <name evidence="2" type="ORF">FOY51_25860</name>
</gene>
<dbReference type="CDD" id="cd05154">
    <property type="entry name" value="ACAD10_11_N-like"/>
    <property type="match status" value="1"/>
</dbReference>
<dbReference type="AlphaFoldDB" id="A0A5A7S112"/>
<reference evidence="2 3" key="1">
    <citation type="submission" date="2019-07" db="EMBL/GenBank/DDBJ databases">
        <title>Rhodococcus cavernicolus sp. nov., isolated from a cave.</title>
        <authorList>
            <person name="Lee S.D."/>
        </authorList>
    </citation>
    <scope>NUCLEOTIDE SEQUENCE [LARGE SCALE GENOMIC DNA]</scope>
    <source>
        <strain evidence="2 3">C1-24</strain>
    </source>
</reference>
<dbReference type="InterPro" id="IPR052898">
    <property type="entry name" value="ACAD10-like"/>
</dbReference>
<comment type="caution">
    <text evidence="2">The sequence shown here is derived from an EMBL/GenBank/DDBJ whole genome shotgun (WGS) entry which is preliminary data.</text>
</comment>
<dbReference type="RefSeq" id="WP_149433152.1">
    <property type="nucleotide sequence ID" value="NZ_VLNY01000025.1"/>
</dbReference>
<dbReference type="InterPro" id="IPR041726">
    <property type="entry name" value="ACAD10_11_N"/>
</dbReference>
<dbReference type="GO" id="GO:0016740">
    <property type="term" value="F:transferase activity"/>
    <property type="evidence" value="ECO:0007669"/>
    <property type="project" value="UniProtKB-KW"/>
</dbReference>
<keyword evidence="2" id="KW-0808">Transferase</keyword>
<dbReference type="PANTHER" id="PTHR47829">
    <property type="entry name" value="HYDROLASE, PUTATIVE (AFU_ORTHOLOGUE AFUA_1G12880)-RELATED"/>
    <property type="match status" value="1"/>
</dbReference>
<sequence length="341" mass="36476">MSEHALGDGELWRLLADTLGDDAWLHADAKLIAGGKSNLTFELTAGNRSVILRRPPTGNVLPSAHDMGREARVIRALGPTAVPVPEILLEDRTGAVVGAPFYVMSKVEGLIIRDELPTGFADTPAEKTTLTNTLVDTLAAIHTVDRAAAGLEDFGRPHGFMARQLRRWTAQWEASRDGGVSPVDELGKELAPLLPDDGPIGLVHGDFRLDNCMVDSKDPGRITGVLDWEMSTLGDPFADLGMLLFYWRESGDPIPALTPAVTALPGFPGREHVAQRYAAQTGADLATLDVYRAFAHFKFAVIAQGIAARVASGAMAGQDFGDLSAEVESTAVAGLEILRQH</sequence>
<dbReference type="Proteomes" id="UP000322244">
    <property type="component" value="Unassembled WGS sequence"/>
</dbReference>
<dbReference type="Gene3D" id="3.90.1200.10">
    <property type="match status" value="1"/>
</dbReference>
<protein>
    <submittedName>
        <fullName evidence="2">Phosphotransferase family protein</fullName>
    </submittedName>
</protein>
<organism evidence="2 3">
    <name type="scientific">Antrihabitans cavernicola</name>
    <dbReference type="NCBI Taxonomy" id="2495913"/>
    <lineage>
        <taxon>Bacteria</taxon>
        <taxon>Bacillati</taxon>
        <taxon>Actinomycetota</taxon>
        <taxon>Actinomycetes</taxon>
        <taxon>Mycobacteriales</taxon>
        <taxon>Nocardiaceae</taxon>
        <taxon>Antrihabitans</taxon>
    </lineage>
</organism>
<feature type="domain" description="Aminoglycoside phosphotransferase" evidence="1">
    <location>
        <begin position="29"/>
        <end position="256"/>
    </location>
</feature>
<evidence type="ECO:0000313" key="2">
    <source>
        <dbReference type="EMBL" id="KAA0016772.1"/>
    </source>
</evidence>
<dbReference type="SUPFAM" id="SSF56112">
    <property type="entry name" value="Protein kinase-like (PK-like)"/>
    <property type="match status" value="1"/>
</dbReference>
<dbReference type="InterPro" id="IPR002575">
    <property type="entry name" value="Aminoglycoside_PTrfase"/>
</dbReference>
<dbReference type="PANTHER" id="PTHR47829:SF1">
    <property type="entry name" value="HAD FAMILY PHOSPHATASE"/>
    <property type="match status" value="1"/>
</dbReference>
<accession>A0A5A7S112</accession>
<name>A0A5A7S112_9NOCA</name>
<dbReference type="InterPro" id="IPR011009">
    <property type="entry name" value="Kinase-like_dom_sf"/>
</dbReference>
<proteinExistence type="predicted"/>
<keyword evidence="3" id="KW-1185">Reference proteome</keyword>
<evidence type="ECO:0000313" key="3">
    <source>
        <dbReference type="Proteomes" id="UP000322244"/>
    </source>
</evidence>
<dbReference type="OrthoDB" id="3806873at2"/>
<evidence type="ECO:0000259" key="1">
    <source>
        <dbReference type="Pfam" id="PF01636"/>
    </source>
</evidence>